<dbReference type="AlphaFoldDB" id="A0A1E5GGU8"/>
<dbReference type="SUPFAM" id="SSF55469">
    <property type="entry name" value="FMN-dependent nitroreductase-like"/>
    <property type="match status" value="1"/>
</dbReference>
<dbReference type="InterPro" id="IPR029479">
    <property type="entry name" value="Nitroreductase"/>
</dbReference>
<comment type="caution">
    <text evidence="2">The sequence shown here is derived from an EMBL/GenBank/DDBJ whole genome shotgun (WGS) entry which is preliminary data.</text>
</comment>
<dbReference type="Pfam" id="PF00881">
    <property type="entry name" value="Nitroreductase"/>
    <property type="match status" value="1"/>
</dbReference>
<dbReference type="STRING" id="903984.BCR21_06880"/>
<dbReference type="InterPro" id="IPR000415">
    <property type="entry name" value="Nitroreductase-like"/>
</dbReference>
<evidence type="ECO:0000259" key="1">
    <source>
        <dbReference type="Pfam" id="PF00881"/>
    </source>
</evidence>
<accession>A0A1E5GGU8</accession>
<name>A0A1E5GGU8_9ENTE</name>
<dbReference type="PANTHER" id="PTHR43821:SF1">
    <property type="entry name" value="NAD(P)H NITROREDUCTASE YDJA-RELATED"/>
    <property type="match status" value="1"/>
</dbReference>
<dbReference type="GO" id="GO:0016491">
    <property type="term" value="F:oxidoreductase activity"/>
    <property type="evidence" value="ECO:0007669"/>
    <property type="project" value="InterPro"/>
</dbReference>
<dbReference type="RefSeq" id="WP_069645807.1">
    <property type="nucleotide sequence ID" value="NZ_MIJZ01000012.1"/>
</dbReference>
<protein>
    <recommendedName>
        <fullName evidence="1">Nitroreductase domain-containing protein</fullName>
    </recommendedName>
</protein>
<keyword evidence="3" id="KW-1185">Reference proteome</keyword>
<feature type="domain" description="Nitroreductase" evidence="1">
    <location>
        <begin position="10"/>
        <end position="168"/>
    </location>
</feature>
<proteinExistence type="predicted"/>
<evidence type="ECO:0000313" key="3">
    <source>
        <dbReference type="Proteomes" id="UP000094068"/>
    </source>
</evidence>
<evidence type="ECO:0000313" key="2">
    <source>
        <dbReference type="EMBL" id="OEG11954.1"/>
    </source>
</evidence>
<dbReference type="Gene3D" id="3.40.109.10">
    <property type="entry name" value="NADH Oxidase"/>
    <property type="match status" value="1"/>
</dbReference>
<gene>
    <name evidence="2" type="ORF">BCR21_06880</name>
</gene>
<dbReference type="EMBL" id="MIJZ01000012">
    <property type="protein sequence ID" value="OEG11954.1"/>
    <property type="molecule type" value="Genomic_DNA"/>
</dbReference>
<dbReference type="InterPro" id="IPR052530">
    <property type="entry name" value="NAD(P)H_nitroreductase"/>
</dbReference>
<dbReference type="OrthoDB" id="9804207at2"/>
<dbReference type="Proteomes" id="UP000094068">
    <property type="component" value="Unassembled WGS sequence"/>
</dbReference>
<sequence>MDIDSIEQVIRARRTIRTLSDQAISMEVIDELLTSSSYAPYHSKEEPWEVIIVKTTQDRQLFVEKVMASYDRLDTWARYDQQNLETAKKRTRDYFLDVPLTLIVTAPKHESEKLNLEAIGAVSAFIQNFQLAAWSKQIGVTWRTIPVIFDEIFKEAVGVAADRQIIGLLDISAIDEKMKIPTSRRKPLEHWTAQLSDKLKKMSESNE</sequence>
<organism evidence="2 3">
    <name type="scientific">Enterococcus ureasiticus</name>
    <dbReference type="NCBI Taxonomy" id="903984"/>
    <lineage>
        <taxon>Bacteria</taxon>
        <taxon>Bacillati</taxon>
        <taxon>Bacillota</taxon>
        <taxon>Bacilli</taxon>
        <taxon>Lactobacillales</taxon>
        <taxon>Enterococcaceae</taxon>
        <taxon>Enterococcus</taxon>
    </lineage>
</organism>
<reference evidence="3" key="1">
    <citation type="submission" date="2016-09" db="EMBL/GenBank/DDBJ databases">
        <authorList>
            <person name="Gulvik C.A."/>
        </authorList>
    </citation>
    <scope>NUCLEOTIDE SEQUENCE [LARGE SCALE GENOMIC DNA]</scope>
    <source>
        <strain evidence="3">DSM 23328</strain>
    </source>
</reference>
<dbReference type="PANTHER" id="PTHR43821">
    <property type="entry name" value="NAD(P)H NITROREDUCTASE YDJA-RELATED"/>
    <property type="match status" value="1"/>
</dbReference>